<dbReference type="Proteomes" id="UP001164746">
    <property type="component" value="Chromosome 9"/>
</dbReference>
<evidence type="ECO:0000256" key="2">
    <source>
        <dbReference type="ARBA" id="ARBA00022540"/>
    </source>
</evidence>
<dbReference type="InterPro" id="IPR003891">
    <property type="entry name" value="Initiation_fac_eIF4g_MI"/>
</dbReference>
<feature type="compositionally biased region" description="Basic and acidic residues" evidence="6">
    <location>
        <begin position="478"/>
        <end position="487"/>
    </location>
</feature>
<protein>
    <submittedName>
        <fullName evidence="9">IF4G1-like protein</fullName>
    </submittedName>
</protein>
<dbReference type="Pfam" id="PF02854">
    <property type="entry name" value="MIF4G"/>
    <property type="match status" value="1"/>
</dbReference>
<dbReference type="Pfam" id="PF02020">
    <property type="entry name" value="W2"/>
    <property type="match status" value="1"/>
</dbReference>
<feature type="domain" description="W2" evidence="7">
    <location>
        <begin position="795"/>
        <end position="955"/>
    </location>
</feature>
<feature type="region of interest" description="Disordered" evidence="6">
    <location>
        <begin position="423"/>
        <end position="601"/>
    </location>
</feature>
<accession>A0ABY7EV74</accession>
<evidence type="ECO:0000256" key="4">
    <source>
        <dbReference type="ARBA" id="ARBA00022845"/>
    </source>
</evidence>
<dbReference type="InterPro" id="IPR016024">
    <property type="entry name" value="ARM-type_fold"/>
</dbReference>
<feature type="compositionally biased region" description="Low complexity" evidence="6">
    <location>
        <begin position="429"/>
        <end position="453"/>
    </location>
</feature>
<keyword evidence="4" id="KW-0810">Translation regulation</keyword>
<organism evidence="9 10">
    <name type="scientific">Mya arenaria</name>
    <name type="common">Soft-shell clam</name>
    <dbReference type="NCBI Taxonomy" id="6604"/>
    <lineage>
        <taxon>Eukaryota</taxon>
        <taxon>Metazoa</taxon>
        <taxon>Spiralia</taxon>
        <taxon>Lophotrochozoa</taxon>
        <taxon>Mollusca</taxon>
        <taxon>Bivalvia</taxon>
        <taxon>Autobranchia</taxon>
        <taxon>Heteroconchia</taxon>
        <taxon>Euheterodonta</taxon>
        <taxon>Imparidentia</taxon>
        <taxon>Neoheterodontei</taxon>
        <taxon>Myida</taxon>
        <taxon>Myoidea</taxon>
        <taxon>Myidae</taxon>
        <taxon>Mya</taxon>
    </lineage>
</organism>
<comment type="similarity">
    <text evidence="1">Belongs to the eukaryotic initiation factor 4G family.</text>
</comment>
<feature type="compositionally biased region" description="Basic and acidic residues" evidence="6">
    <location>
        <begin position="1"/>
        <end position="13"/>
    </location>
</feature>
<feature type="compositionally biased region" description="Basic and acidic residues" evidence="6">
    <location>
        <begin position="235"/>
        <end position="245"/>
    </location>
</feature>
<evidence type="ECO:0000259" key="8">
    <source>
        <dbReference type="PROSITE" id="PS51366"/>
    </source>
</evidence>
<feature type="compositionally biased region" description="Low complexity" evidence="6">
    <location>
        <begin position="592"/>
        <end position="601"/>
    </location>
</feature>
<feature type="region of interest" description="Disordered" evidence="6">
    <location>
        <begin position="175"/>
        <end position="214"/>
    </location>
</feature>
<proteinExistence type="inferred from homology"/>
<dbReference type="InterPro" id="IPR003890">
    <property type="entry name" value="MIF4G-like_typ-3"/>
</dbReference>
<feature type="region of interest" description="Disordered" evidence="6">
    <location>
        <begin position="1"/>
        <end position="62"/>
    </location>
</feature>
<evidence type="ECO:0000313" key="9">
    <source>
        <dbReference type="EMBL" id="WAR13850.1"/>
    </source>
</evidence>
<dbReference type="PROSITE" id="PS51363">
    <property type="entry name" value="W2"/>
    <property type="match status" value="1"/>
</dbReference>
<dbReference type="SMART" id="SM00543">
    <property type="entry name" value="MIF4G"/>
    <property type="match status" value="1"/>
</dbReference>
<dbReference type="SMART" id="SM00515">
    <property type="entry name" value="eIF5C"/>
    <property type="match status" value="1"/>
</dbReference>
<dbReference type="InterPro" id="IPR049485">
    <property type="entry name" value="eIF4G1-like_eIF4E-bd"/>
</dbReference>
<dbReference type="CDD" id="cd11559">
    <property type="entry name" value="W2_eIF4G1_like"/>
    <property type="match status" value="1"/>
</dbReference>
<dbReference type="Gene3D" id="1.25.40.180">
    <property type="match status" value="4"/>
</dbReference>
<evidence type="ECO:0000256" key="3">
    <source>
        <dbReference type="ARBA" id="ARBA00022553"/>
    </source>
</evidence>
<dbReference type="EMBL" id="CP111020">
    <property type="protein sequence ID" value="WAR13850.1"/>
    <property type="molecule type" value="Genomic_DNA"/>
</dbReference>
<evidence type="ECO:0000259" key="7">
    <source>
        <dbReference type="PROSITE" id="PS51363"/>
    </source>
</evidence>
<reference evidence="9" key="1">
    <citation type="submission" date="2022-11" db="EMBL/GenBank/DDBJ databases">
        <title>Centuries of genome instability and evolution in soft-shell clam transmissible cancer (bioRxiv).</title>
        <authorList>
            <person name="Hart S.F.M."/>
            <person name="Yonemitsu M.A."/>
            <person name="Giersch R.M."/>
            <person name="Beal B.F."/>
            <person name="Arriagada G."/>
            <person name="Davis B.W."/>
            <person name="Ostrander E.A."/>
            <person name="Goff S.P."/>
            <person name="Metzger M.J."/>
        </authorList>
    </citation>
    <scope>NUCLEOTIDE SEQUENCE</scope>
    <source>
        <strain evidence="9">MELC-2E11</strain>
        <tissue evidence="9">Siphon/mantle</tissue>
    </source>
</reference>
<feature type="compositionally biased region" description="Basic and acidic residues" evidence="6">
    <location>
        <begin position="578"/>
        <end position="591"/>
    </location>
</feature>
<dbReference type="Pfam" id="PF02847">
    <property type="entry name" value="MA3"/>
    <property type="match status" value="1"/>
</dbReference>
<evidence type="ECO:0000256" key="5">
    <source>
        <dbReference type="ARBA" id="ARBA00022917"/>
    </source>
</evidence>
<evidence type="ECO:0000313" key="10">
    <source>
        <dbReference type="Proteomes" id="UP001164746"/>
    </source>
</evidence>
<dbReference type="PANTHER" id="PTHR23253">
    <property type="entry name" value="EUKARYOTIC TRANSLATION INITIATION FACTOR 4 GAMMA"/>
    <property type="match status" value="1"/>
</dbReference>
<dbReference type="PROSITE" id="PS51366">
    <property type="entry name" value="MI"/>
    <property type="match status" value="1"/>
</dbReference>
<evidence type="ECO:0000256" key="1">
    <source>
        <dbReference type="ARBA" id="ARBA00005775"/>
    </source>
</evidence>
<feature type="compositionally biased region" description="Gly residues" evidence="6">
    <location>
        <begin position="502"/>
        <end position="522"/>
    </location>
</feature>
<gene>
    <name evidence="9" type="ORF">MAR_003955</name>
</gene>
<keyword evidence="5" id="KW-0648">Protein biosynthesis</keyword>
<feature type="compositionally biased region" description="Gly residues" evidence="6">
    <location>
        <begin position="454"/>
        <end position="464"/>
    </location>
</feature>
<dbReference type="SUPFAM" id="SSF48371">
    <property type="entry name" value="ARM repeat"/>
    <property type="match status" value="3"/>
</dbReference>
<keyword evidence="10" id="KW-1185">Reference proteome</keyword>
<keyword evidence="3" id="KW-0597">Phosphoprotein</keyword>
<evidence type="ECO:0000256" key="6">
    <source>
        <dbReference type="SAM" id="MobiDB-lite"/>
    </source>
</evidence>
<sequence>MKLKQEPVVEVKSEATPPETPPEEVKRTPSPPATEEPEPVETKETTPELTITPVTEDVTPQVEIKIEDVAVVNQEEEELEEGEIVDDEEEEDSMALRYKYSEDQWSPLNLEGKKHYDREFLLQFQFESQATTKPAGLPDIPDIVLDKPIGAGRQFSREMQGGGGKSDFDFTPNYVWQGGPGGGGGGVGGGRGSRGMPRQPSTQKNKSGPGPRQINLSISKTEVELHKAKAAWKPGRLEPGSKKETEEESDAATEDLYKKTRSILNKLTPQKFQVLVSQMQALKIDTEDKLKGVIDLVFEKAISEPNFSVAYANMCRCLSMESKAAELKKELEYEESMAKRRSLGNIRFIGELFKLKMLTENIMHDCVFKLLRTKDPESLECLCRLLTTIGKELDTDKAKNKWIPRRSDNNPKTIDQIHKEVAQEKQEKALQSQQLQFQQKSQPRGGRRGPPSGQMGGDRGGQGNDGWNTVGNRTPLRSVDRSIDPSRMKISKQNVDESIQLGPGGGAGRFAGWGRGSTGGTSGRASMEKEKPSTPANRFSALSKPEDDSGRRMMGSSPSRGEGRGRGGAIGAGQQPEDAVRESRGRGRGSEPRVSAETAVAPASSTAAVLSDDEMAKKTKAILDEYFQILDRNEATLCVKELSPENHHHFIYHAINHVLERSSQARNKTGHLLHDLVNKNVLEFAEDLEIDIPKIWQYYGELISPMIQDGSMSLSFLKNAVKPLIANNKAGVLLAEVLHDASHREGHKKIAGLWTASGLTWSDFVPRNQIEQFLADKGLEYTKGGDSAPTTPTTGLPLTEIADRLHDLINARREDNETVFDWIESNVDEPTTKKSQFIRVLMSAVCQSAIKGEKGKEKLEPKDISSRNDLLQKYLDHKPVFELQALFALQVLVTRLEHPQGLLRGFFDILYDEDIITEDAFIEWERSEDEPEGKGTALKQVVQFFTWLKEAEEDS</sequence>
<dbReference type="InterPro" id="IPR003307">
    <property type="entry name" value="W2_domain"/>
</dbReference>
<feature type="region of interest" description="Disordered" evidence="6">
    <location>
        <begin position="228"/>
        <end position="253"/>
    </location>
</feature>
<feature type="domain" description="MI" evidence="8">
    <location>
        <begin position="614"/>
        <end position="722"/>
    </location>
</feature>
<keyword evidence="2" id="KW-0396">Initiation factor</keyword>
<feature type="compositionally biased region" description="Gly residues" evidence="6">
    <location>
        <begin position="178"/>
        <end position="193"/>
    </location>
</feature>
<name>A0ABY7EV74_MYAAR</name>
<dbReference type="SMART" id="SM00544">
    <property type="entry name" value="MA3"/>
    <property type="match status" value="1"/>
</dbReference>
<dbReference type="PANTHER" id="PTHR23253:SF78">
    <property type="entry name" value="EUKARYOTIC TRANSLATION INITIATION FACTOR 4G1, ISOFORM B-RELATED"/>
    <property type="match status" value="1"/>
</dbReference>
<dbReference type="Pfam" id="PF21140">
    <property type="entry name" value="eIF4G1-like_eIF4E-bd"/>
    <property type="match status" value="1"/>
</dbReference>